<reference evidence="3" key="1">
    <citation type="journal article" date="2019" name="Int. J. Syst. Evol. Microbiol.">
        <title>The Global Catalogue of Microorganisms (GCM) 10K type strain sequencing project: providing services to taxonomists for standard genome sequencing and annotation.</title>
        <authorList>
            <consortium name="The Broad Institute Genomics Platform"/>
            <consortium name="The Broad Institute Genome Sequencing Center for Infectious Disease"/>
            <person name="Wu L."/>
            <person name="Ma J."/>
        </authorList>
    </citation>
    <scope>NUCLEOTIDE SEQUENCE [LARGE SCALE GENOMIC DNA]</scope>
    <source>
        <strain evidence="3">JCM 18302</strain>
    </source>
</reference>
<evidence type="ECO:0000313" key="2">
    <source>
        <dbReference type="EMBL" id="GAA5133532.1"/>
    </source>
</evidence>
<evidence type="ECO:0000313" key="3">
    <source>
        <dbReference type="Proteomes" id="UP001500804"/>
    </source>
</evidence>
<feature type="compositionally biased region" description="Basic and acidic residues" evidence="1">
    <location>
        <begin position="62"/>
        <end position="71"/>
    </location>
</feature>
<comment type="caution">
    <text evidence="2">The sequence shown here is derived from an EMBL/GenBank/DDBJ whole genome shotgun (WGS) entry which is preliminary data.</text>
</comment>
<feature type="region of interest" description="Disordered" evidence="1">
    <location>
        <begin position="1"/>
        <end position="71"/>
    </location>
</feature>
<sequence>MHADDEDEREQDGCDDRRELAQRQHADQHAGQGEHDDETTRHHPAPVSDVGRTTHTATLPERATDRFARNG</sequence>
<proteinExistence type="predicted"/>
<name>A0ABP9NTB6_9PSEU</name>
<dbReference type="EMBL" id="BAABJO010000027">
    <property type="protein sequence ID" value="GAA5133532.1"/>
    <property type="molecule type" value="Genomic_DNA"/>
</dbReference>
<feature type="compositionally biased region" description="Basic and acidic residues" evidence="1">
    <location>
        <begin position="11"/>
        <end position="41"/>
    </location>
</feature>
<protein>
    <submittedName>
        <fullName evidence="2">Uncharacterized protein</fullName>
    </submittedName>
</protein>
<gene>
    <name evidence="2" type="ORF">GCM10023320_59850</name>
</gene>
<keyword evidence="3" id="KW-1185">Reference proteome</keyword>
<accession>A0ABP9NTB6</accession>
<feature type="compositionally biased region" description="Acidic residues" evidence="1">
    <location>
        <begin position="1"/>
        <end position="10"/>
    </location>
</feature>
<evidence type="ECO:0000256" key="1">
    <source>
        <dbReference type="SAM" id="MobiDB-lite"/>
    </source>
</evidence>
<organism evidence="2 3">
    <name type="scientific">Pseudonocardia adelaidensis</name>
    <dbReference type="NCBI Taxonomy" id="648754"/>
    <lineage>
        <taxon>Bacteria</taxon>
        <taxon>Bacillati</taxon>
        <taxon>Actinomycetota</taxon>
        <taxon>Actinomycetes</taxon>
        <taxon>Pseudonocardiales</taxon>
        <taxon>Pseudonocardiaceae</taxon>
        <taxon>Pseudonocardia</taxon>
    </lineage>
</organism>
<dbReference type="Proteomes" id="UP001500804">
    <property type="component" value="Unassembled WGS sequence"/>
</dbReference>